<dbReference type="EMBL" id="MEIA01000475">
    <property type="protein sequence ID" value="OJF10563.1"/>
    <property type="molecule type" value="Genomic_DNA"/>
</dbReference>
<dbReference type="AlphaFoldDB" id="A0A1K0GMY6"/>
<dbReference type="Proteomes" id="UP000182486">
    <property type="component" value="Unassembled WGS sequence"/>
</dbReference>
<dbReference type="InterPro" id="IPR050484">
    <property type="entry name" value="Transf_Hexapept/Carb_Anhydrase"/>
</dbReference>
<sequence length="199" mass="20360">MRIAFDGHTPWVAPTAWTAPTATLIGRVRMGEQSSLWYGAVIRADCESITVGEQSNVQDGCVLHADPGFPLVLGSRVSVGHNATLHGCTIGDDVLIGMGATVLNGARIGNGVLIAAGALVSQDADIPAGVLVAGVPGKVRRELTPAEREDITANAVSYVDLAAAHQRHATAPATPPSAAVSASGYWGADQAYASSAHSE</sequence>
<dbReference type="Pfam" id="PF00132">
    <property type="entry name" value="Hexapep"/>
    <property type="match status" value="1"/>
</dbReference>
<dbReference type="SUPFAM" id="SSF51161">
    <property type="entry name" value="Trimeric LpxA-like enzymes"/>
    <property type="match status" value="1"/>
</dbReference>
<dbReference type="InterPro" id="IPR001451">
    <property type="entry name" value="Hexapep"/>
</dbReference>
<accession>A0A1K0GMY6</accession>
<dbReference type="PANTHER" id="PTHR13061:SF29">
    <property type="entry name" value="GAMMA CARBONIC ANHYDRASE-LIKE 1, MITOCHONDRIAL-RELATED"/>
    <property type="match status" value="1"/>
</dbReference>
<name>A0A1K0GMY6_9ACTN</name>
<dbReference type="CDD" id="cd04645">
    <property type="entry name" value="LbH_gamma_CA_like"/>
    <property type="match status" value="1"/>
</dbReference>
<proteinExistence type="predicted"/>
<evidence type="ECO:0000313" key="2">
    <source>
        <dbReference type="Proteomes" id="UP000182486"/>
    </source>
</evidence>
<keyword evidence="2" id="KW-1185">Reference proteome</keyword>
<dbReference type="Gene3D" id="2.160.10.10">
    <property type="entry name" value="Hexapeptide repeat proteins"/>
    <property type="match status" value="1"/>
</dbReference>
<reference evidence="1 2" key="1">
    <citation type="submission" date="2016-09" db="EMBL/GenBank/DDBJ databases">
        <title>Couchioplanes caeruleus draft genome sequence.</title>
        <authorList>
            <person name="Sheehan J."/>
            <person name="Caffrey P."/>
        </authorList>
    </citation>
    <scope>NUCLEOTIDE SEQUENCE [LARGE SCALE GENOMIC DNA]</scope>
    <source>
        <strain evidence="1 2">DSM 43634</strain>
    </source>
</reference>
<dbReference type="InterPro" id="IPR011004">
    <property type="entry name" value="Trimer_LpxA-like_sf"/>
</dbReference>
<protein>
    <submittedName>
        <fullName evidence="1">Gamma carbonic anhydrase family protein</fullName>
    </submittedName>
</protein>
<evidence type="ECO:0000313" key="1">
    <source>
        <dbReference type="EMBL" id="OJF10563.1"/>
    </source>
</evidence>
<comment type="caution">
    <text evidence="1">The sequence shown here is derived from an EMBL/GenBank/DDBJ whole genome shotgun (WGS) entry which is preliminary data.</text>
</comment>
<gene>
    <name evidence="1" type="ORF">BG844_31620</name>
</gene>
<organism evidence="1 2">
    <name type="scientific">Couchioplanes caeruleus subsp. caeruleus</name>
    <dbReference type="NCBI Taxonomy" id="56427"/>
    <lineage>
        <taxon>Bacteria</taxon>
        <taxon>Bacillati</taxon>
        <taxon>Actinomycetota</taxon>
        <taxon>Actinomycetes</taxon>
        <taxon>Micromonosporales</taxon>
        <taxon>Micromonosporaceae</taxon>
        <taxon>Couchioplanes</taxon>
    </lineage>
</organism>
<dbReference type="RefSeq" id="WP_071808985.1">
    <property type="nucleotide sequence ID" value="NZ_MEIA01000475.1"/>
</dbReference>
<dbReference type="PANTHER" id="PTHR13061">
    <property type="entry name" value="DYNACTIN SUBUNIT P25"/>
    <property type="match status" value="1"/>
</dbReference>
<dbReference type="InterPro" id="IPR047324">
    <property type="entry name" value="LbH_gamma_CA-like"/>
</dbReference>